<protein>
    <submittedName>
        <fullName evidence="2">Uncharacterized protein</fullName>
    </submittedName>
</protein>
<feature type="compositionally biased region" description="Low complexity" evidence="1">
    <location>
        <begin position="271"/>
        <end position="288"/>
    </location>
</feature>
<organism evidence="2 3">
    <name type="scientific">Parascedosporium putredinis</name>
    <dbReference type="NCBI Taxonomy" id="1442378"/>
    <lineage>
        <taxon>Eukaryota</taxon>
        <taxon>Fungi</taxon>
        <taxon>Dikarya</taxon>
        <taxon>Ascomycota</taxon>
        <taxon>Pezizomycotina</taxon>
        <taxon>Sordariomycetes</taxon>
        <taxon>Hypocreomycetidae</taxon>
        <taxon>Microascales</taxon>
        <taxon>Microascaceae</taxon>
        <taxon>Parascedosporium</taxon>
    </lineage>
</organism>
<sequence>MSGAYVTRHGMSKVRFQWTPSGINVYVLQGTFSGPKVNMTNNRVAGILALQQGNNEEILASAFSGGVGHPIGAEMVLGPDWNQKVQHLAKIMGLQMGSPFDGPAGRTVPGQWHCSHSEKKLAAFAAATLLSLIGQLPAEFDSITLDHLAAVREHKWAHGERPNLQIHITRSLASCAEEEVLDLTFDTDRTPDIPSRFRSALADAMNCTEPEVEVSMAPEILSSARWAEEVTPQIQAPDTSIDKPYWVAYEEKLKRENKSWSAPRSKEPSLAPNFSSPEPEENGSSGAGDATGYDTDVSIEVIGKSQFYSRPLANQTSPEWSSSSGNDDDLDELHPDTPIASIESEELDTWVETHNTDHHDDSDLSSDWANLPTPDAGAGPVSDDARKHIAEYQYTGPILRRPSLYPKPRSSPILSTPSCVRRLNQRASTPYPQGSRKRGHSLFREDSDGSTDIATPPSKHPRTNDYSVRELASVPDDETEGFADENRSPIESYYWSLDD</sequence>
<dbReference type="EMBL" id="CALLCH030000019">
    <property type="protein sequence ID" value="CAI4219080.1"/>
    <property type="molecule type" value="Genomic_DNA"/>
</dbReference>
<evidence type="ECO:0000256" key="1">
    <source>
        <dbReference type="SAM" id="MobiDB-lite"/>
    </source>
</evidence>
<evidence type="ECO:0000313" key="3">
    <source>
        <dbReference type="Proteomes" id="UP000838763"/>
    </source>
</evidence>
<feature type="region of interest" description="Disordered" evidence="1">
    <location>
        <begin position="257"/>
        <end position="293"/>
    </location>
</feature>
<name>A0A9P1HC65_9PEZI</name>
<dbReference type="OrthoDB" id="4841107at2759"/>
<reference evidence="2" key="1">
    <citation type="submission" date="2022-11" db="EMBL/GenBank/DDBJ databases">
        <authorList>
            <person name="Scott C."/>
            <person name="Bruce N."/>
        </authorList>
    </citation>
    <scope>NUCLEOTIDE SEQUENCE</scope>
</reference>
<feature type="region of interest" description="Disordered" evidence="1">
    <location>
        <begin position="400"/>
        <end position="499"/>
    </location>
</feature>
<keyword evidence="3" id="KW-1185">Reference proteome</keyword>
<feature type="compositionally biased region" description="Polar residues" evidence="1">
    <location>
        <begin position="310"/>
        <end position="325"/>
    </location>
</feature>
<accession>A0A9P1HC65</accession>
<dbReference type="Proteomes" id="UP000838763">
    <property type="component" value="Unassembled WGS sequence"/>
</dbReference>
<dbReference type="AlphaFoldDB" id="A0A9P1HC65"/>
<proteinExistence type="predicted"/>
<evidence type="ECO:0000313" key="2">
    <source>
        <dbReference type="EMBL" id="CAI4219080.1"/>
    </source>
</evidence>
<feature type="region of interest" description="Disordered" evidence="1">
    <location>
        <begin position="310"/>
        <end position="384"/>
    </location>
</feature>
<gene>
    <name evidence="2" type="ORF">PPNO1_LOCUS8651</name>
</gene>
<comment type="caution">
    <text evidence="2">The sequence shown here is derived from an EMBL/GenBank/DDBJ whole genome shotgun (WGS) entry which is preliminary data.</text>
</comment>